<dbReference type="EMBL" id="OV121133">
    <property type="protein sequence ID" value="CAH0551819.1"/>
    <property type="molecule type" value="Genomic_DNA"/>
</dbReference>
<sequence length="284" mass="33108">MIPIYDHYQLVQKPSSKINPIWNMTNIFIFCVILILSFATCYTFGEFSRKIDKNCILHTRINLEPLHKDTVSNCSMMGVMDLSGKNLTENNVTEICRFYNSYPQIEQEQYSIHWGSEKNCHIFLNLTLLSMIAGAVFLVVTLVLKYQGANAFNESYTVFPMIFCCLALTCVQFYNTAALENGFNAYCEHFKNYTQTEKCTNSMNLYTPIIMHNKEKNYFLNYMLSTCFSNVTAWFWLTQFFIYLLRFICIADFTIKKVTVYQKAPHTEINMKKLLKNGVNSDHI</sequence>
<dbReference type="AlphaFoldDB" id="A0A9P0FDU4"/>
<reference evidence="2" key="1">
    <citation type="submission" date="2021-12" db="EMBL/GenBank/DDBJ databases">
        <authorList>
            <person name="King R."/>
        </authorList>
    </citation>
    <scope>NUCLEOTIDE SEQUENCE</scope>
</reference>
<evidence type="ECO:0000313" key="2">
    <source>
        <dbReference type="EMBL" id="CAH0551819.1"/>
    </source>
</evidence>
<feature type="transmembrane region" description="Helical" evidence="1">
    <location>
        <begin position="21"/>
        <end position="45"/>
    </location>
</feature>
<keyword evidence="1" id="KW-0812">Transmembrane</keyword>
<accession>A0A9P0FDU4</accession>
<evidence type="ECO:0000256" key="1">
    <source>
        <dbReference type="SAM" id="Phobius"/>
    </source>
</evidence>
<name>A0A9P0FDU4_BRAAE</name>
<gene>
    <name evidence="2" type="ORF">MELIAE_LOCUS4346</name>
</gene>
<organism evidence="2 3">
    <name type="scientific">Brassicogethes aeneus</name>
    <name type="common">Rape pollen beetle</name>
    <name type="synonym">Meligethes aeneus</name>
    <dbReference type="NCBI Taxonomy" id="1431903"/>
    <lineage>
        <taxon>Eukaryota</taxon>
        <taxon>Metazoa</taxon>
        <taxon>Ecdysozoa</taxon>
        <taxon>Arthropoda</taxon>
        <taxon>Hexapoda</taxon>
        <taxon>Insecta</taxon>
        <taxon>Pterygota</taxon>
        <taxon>Neoptera</taxon>
        <taxon>Endopterygota</taxon>
        <taxon>Coleoptera</taxon>
        <taxon>Polyphaga</taxon>
        <taxon>Cucujiformia</taxon>
        <taxon>Nitidulidae</taxon>
        <taxon>Meligethinae</taxon>
        <taxon>Brassicogethes</taxon>
    </lineage>
</organism>
<keyword evidence="3" id="KW-1185">Reference proteome</keyword>
<feature type="transmembrane region" description="Helical" evidence="1">
    <location>
        <begin position="156"/>
        <end position="174"/>
    </location>
</feature>
<protein>
    <submittedName>
        <fullName evidence="2">Uncharacterized protein</fullName>
    </submittedName>
</protein>
<proteinExistence type="predicted"/>
<evidence type="ECO:0000313" key="3">
    <source>
        <dbReference type="Proteomes" id="UP001154078"/>
    </source>
</evidence>
<keyword evidence="1" id="KW-0472">Membrane</keyword>
<keyword evidence="1" id="KW-1133">Transmembrane helix</keyword>
<dbReference type="Proteomes" id="UP001154078">
    <property type="component" value="Chromosome 2"/>
</dbReference>
<feature type="transmembrane region" description="Helical" evidence="1">
    <location>
        <begin position="122"/>
        <end position="144"/>
    </location>
</feature>